<dbReference type="Pfam" id="PF14868">
    <property type="entry name" value="DUF4487"/>
    <property type="match status" value="1"/>
</dbReference>
<comment type="caution">
    <text evidence="1">The sequence shown here is derived from an EMBL/GenBank/DDBJ whole genome shotgun (WGS) entry which is preliminary data.</text>
</comment>
<gene>
    <name evidence="1" type="ORF">BGZ97_011940</name>
</gene>
<sequence>MAMEQDRTHSAPQKSALSPLLSDFLGLIRSSNNPSRNDSSVVDSLVAFRQNTQAPLSLQDLTIAFRKSLLYARPSALHTKVFVTDWLSDLVKSSSHTKAPTAVIQELAKVSDQLNLSRQETEEWMPLLVSLCNLTDSCLGVVRGLTQSALASFVEDQACIMLASIILETGTRVFRHLDRSQVKRARSEGYMTWNQRTLDMTKSFLEFTEQVLQINDVKEHASDMIIAGMVAEQIAWVVCACRLISMITLLTYKAVCNMFLRYAEDARSEYAYLNITFKSIVLLVPNCVEHRNFRLEKLAVVRLLCDGVHGTILDVYRTCVDNAKVIDGFFKRRWTLARFYMAHFKMLVSSLFKDICSAGDEAAACRGLLRYLLFFLRGRVCSNEVIRKRHPEIQLEMMKFVNVVEEVIVSGIFSSQGAYDEDKRATLQEFSTSPGPRAVFDNSDALTEQEWILGRLYFLLKTITLFDEFSPSLQYQLYPAEKDSSYDSPFTKIMESLRSLDLQEFLPLAIQDAEQDNGDVYTRTLTELVTFAHLIEPRQFAKLQVDMIGLVLGPTELLSLLAVDWWTCISARFGQSFTTSQVIVLMELLSTLPIGRSSQKVRLLLCSMLPQLDESSQANVIHSLMMLLERMADNEQSTLLSCFPYECLGGSSLDSLVNKCADGWENACNLLVRDERLVLEAFYALPQHVICLSSIYNNPALSARLSSNLRVTLIGWSTGILGGINDLLFQVQNDQHALAKISCTAEAIVEFLRSTGPLQCDEMIQVLNAFYSWTKLPPFRQPLSKLLMARFLASCSAVDITDNSQMERMETLLTALYECLLREDDWTIVHETLNSLAVLSNNTRYPQLSQRCIPVPARHLVQNIQEMESGEMVPTDNSWRFWATFRGRMKCLDTPSFRGNTVLHLQNQRREQPSTVACLSALTTATRYLETLQSQGKVDPVFSSRLAAELTRLQNLVTSRP</sequence>
<dbReference type="PANTHER" id="PTHR16071">
    <property type="entry name" value="CHROMOSOME 1 OPEN READING FRAME 112"/>
    <property type="match status" value="1"/>
</dbReference>
<dbReference type="Proteomes" id="UP000823405">
    <property type="component" value="Unassembled WGS sequence"/>
</dbReference>
<name>A0A9P6R6I6_9FUNG</name>
<accession>A0A9P6R6I6</accession>
<organism evidence="1 2">
    <name type="scientific">Linnemannia gamsii</name>
    <dbReference type="NCBI Taxonomy" id="64522"/>
    <lineage>
        <taxon>Eukaryota</taxon>
        <taxon>Fungi</taxon>
        <taxon>Fungi incertae sedis</taxon>
        <taxon>Mucoromycota</taxon>
        <taxon>Mortierellomycotina</taxon>
        <taxon>Mortierellomycetes</taxon>
        <taxon>Mortierellales</taxon>
        <taxon>Mortierellaceae</taxon>
        <taxon>Linnemannia</taxon>
    </lineage>
</organism>
<evidence type="ECO:0000313" key="2">
    <source>
        <dbReference type="Proteomes" id="UP000823405"/>
    </source>
</evidence>
<proteinExistence type="predicted"/>
<dbReference type="PANTHER" id="PTHR16071:SF2">
    <property type="entry name" value="FIGNL1-INTERACTING REGULATOR OF RECOMBINATION AND MITOSIS"/>
    <property type="match status" value="1"/>
</dbReference>
<keyword evidence="2" id="KW-1185">Reference proteome</keyword>
<evidence type="ECO:0000313" key="1">
    <source>
        <dbReference type="EMBL" id="KAG0311306.1"/>
    </source>
</evidence>
<reference evidence="1" key="1">
    <citation type="journal article" date="2020" name="Fungal Divers.">
        <title>Resolving the Mortierellaceae phylogeny through synthesis of multi-gene phylogenetics and phylogenomics.</title>
        <authorList>
            <person name="Vandepol N."/>
            <person name="Liber J."/>
            <person name="Desiro A."/>
            <person name="Na H."/>
            <person name="Kennedy M."/>
            <person name="Barry K."/>
            <person name="Grigoriev I.V."/>
            <person name="Miller A.N."/>
            <person name="O'Donnell K."/>
            <person name="Stajich J.E."/>
            <person name="Bonito G."/>
        </authorList>
    </citation>
    <scope>NUCLEOTIDE SEQUENCE</scope>
    <source>
        <strain evidence="1">NVP60</strain>
    </source>
</reference>
<dbReference type="InterPro" id="IPR027902">
    <property type="entry name" value="DUF4487"/>
</dbReference>
<dbReference type="OrthoDB" id="2330551at2759"/>
<dbReference type="EMBL" id="JAAAIN010000730">
    <property type="protein sequence ID" value="KAG0311306.1"/>
    <property type="molecule type" value="Genomic_DNA"/>
</dbReference>
<protein>
    <submittedName>
        <fullName evidence="1">Uncharacterized protein</fullName>
    </submittedName>
</protein>
<dbReference type="AlphaFoldDB" id="A0A9P6R6I6"/>